<protein>
    <submittedName>
        <fullName evidence="2">Uncharacterized protein</fullName>
    </submittedName>
</protein>
<organism evidence="2 3">
    <name type="scientific">Aspergillus niger ATCC 13496</name>
    <dbReference type="NCBI Taxonomy" id="1353008"/>
    <lineage>
        <taxon>Eukaryota</taxon>
        <taxon>Fungi</taxon>
        <taxon>Dikarya</taxon>
        <taxon>Ascomycota</taxon>
        <taxon>Pezizomycotina</taxon>
        <taxon>Eurotiomycetes</taxon>
        <taxon>Eurotiomycetidae</taxon>
        <taxon>Eurotiales</taxon>
        <taxon>Aspergillaceae</taxon>
        <taxon>Aspergillus</taxon>
        <taxon>Aspergillus subgen. Circumdati</taxon>
    </lineage>
</organism>
<proteinExistence type="predicted"/>
<name>A0A370BRA8_ASPNG</name>
<evidence type="ECO:0000313" key="3">
    <source>
        <dbReference type="Proteomes" id="UP000253845"/>
    </source>
</evidence>
<dbReference type="EMBL" id="KZ851926">
    <property type="protein sequence ID" value="RDH18086.1"/>
    <property type="molecule type" value="Genomic_DNA"/>
</dbReference>
<feature type="region of interest" description="Disordered" evidence="1">
    <location>
        <begin position="180"/>
        <end position="201"/>
    </location>
</feature>
<dbReference type="VEuPathDB" id="FungiDB:M747DRAFT_82152"/>
<dbReference type="AlphaFoldDB" id="A0A370BRA8"/>
<gene>
    <name evidence="2" type="ORF">M747DRAFT_82152</name>
</gene>
<reference evidence="2 3" key="1">
    <citation type="submission" date="2018-07" db="EMBL/GenBank/DDBJ databases">
        <title>Section-level genome sequencing of Aspergillus section Nigri to investigate inter- and intra-species variation.</title>
        <authorList>
            <consortium name="DOE Joint Genome Institute"/>
            <person name="Vesth T.C."/>
            <person name="Nybo J.L."/>
            <person name="Theobald S."/>
            <person name="Frisvad J.C."/>
            <person name="Larsen T.O."/>
            <person name="Nielsen K.F."/>
            <person name="Hoof J.B."/>
            <person name="Brandl J."/>
            <person name="Salamov A."/>
            <person name="Riley R."/>
            <person name="Gladden J.M."/>
            <person name="Phatale P."/>
            <person name="Nielsen M.T."/>
            <person name="Lyhne E.K."/>
            <person name="Kogle M.E."/>
            <person name="Strasser K."/>
            <person name="McDonnell E."/>
            <person name="Barry K."/>
            <person name="Clum A."/>
            <person name="Chen C."/>
            <person name="Nolan M."/>
            <person name="Sandor L."/>
            <person name="Kuo A."/>
            <person name="Lipzen A."/>
            <person name="Hainaut M."/>
            <person name="Drula E."/>
            <person name="Tsang A."/>
            <person name="Magnuson J.K."/>
            <person name="Henrissat B."/>
            <person name="Wiebenga A."/>
            <person name="Simmons B.A."/>
            <person name="Makela M.R."/>
            <person name="De vries R.P."/>
            <person name="Grigoriev I.V."/>
            <person name="Mortensen U.H."/>
            <person name="Baker S.E."/>
            <person name="Andersen M.R."/>
        </authorList>
    </citation>
    <scope>NUCLEOTIDE SEQUENCE [LARGE SCALE GENOMIC DNA]</scope>
    <source>
        <strain evidence="2 3">ATCC 13496</strain>
    </source>
</reference>
<accession>A0A370BRA8</accession>
<sequence length="201" mass="22608">MPAKRSTAILALPHESLLHPPPPLIAPHCLPRPAAPLASWPFMRHPDMQKAGRCADGRRTNKIKKKIRNKANKNRDCASFYGPSSSGIPSPLKHKIPQCSRNTLPWTRKKIHPPGTYNTINKQAWFMHQAHSLARPRICSSWASARNGVRENETSTKTINRSKVARCVDSAGRRIVDSRYERGEDAAPGPTHMRPYNKSMR</sequence>
<dbReference type="Proteomes" id="UP000253845">
    <property type="component" value="Unassembled WGS sequence"/>
</dbReference>
<evidence type="ECO:0000256" key="1">
    <source>
        <dbReference type="SAM" id="MobiDB-lite"/>
    </source>
</evidence>
<evidence type="ECO:0000313" key="2">
    <source>
        <dbReference type="EMBL" id="RDH18086.1"/>
    </source>
</evidence>